<evidence type="ECO:0000256" key="2">
    <source>
        <dbReference type="SAM" id="SignalP"/>
    </source>
</evidence>
<dbReference type="Proteomes" id="UP001589568">
    <property type="component" value="Unassembled WGS sequence"/>
</dbReference>
<dbReference type="EMBL" id="JBHMCF010000003">
    <property type="protein sequence ID" value="MFB9468554.1"/>
    <property type="molecule type" value="Genomic_DNA"/>
</dbReference>
<evidence type="ECO:0000256" key="1">
    <source>
        <dbReference type="SAM" id="MobiDB-lite"/>
    </source>
</evidence>
<reference evidence="3 4" key="1">
    <citation type="submission" date="2024-09" db="EMBL/GenBank/DDBJ databases">
        <authorList>
            <person name="Sun Q."/>
            <person name="Mori K."/>
        </authorList>
    </citation>
    <scope>NUCLEOTIDE SEQUENCE [LARGE SCALE GENOMIC DNA]</scope>
    <source>
        <strain evidence="3 4">JCM 3324</strain>
    </source>
</reference>
<keyword evidence="2" id="KW-0732">Signal</keyword>
<comment type="caution">
    <text evidence="3">The sequence shown here is derived from an EMBL/GenBank/DDBJ whole genome shotgun (WGS) entry which is preliminary data.</text>
</comment>
<dbReference type="PROSITE" id="PS51318">
    <property type="entry name" value="TAT"/>
    <property type="match status" value="1"/>
</dbReference>
<accession>A0ABV5NE58</accession>
<organism evidence="3 4">
    <name type="scientific">Nonomuraea salmonea</name>
    <dbReference type="NCBI Taxonomy" id="46181"/>
    <lineage>
        <taxon>Bacteria</taxon>
        <taxon>Bacillati</taxon>
        <taxon>Actinomycetota</taxon>
        <taxon>Actinomycetes</taxon>
        <taxon>Streptosporangiales</taxon>
        <taxon>Streptosporangiaceae</taxon>
        <taxon>Nonomuraea</taxon>
    </lineage>
</organism>
<name>A0ABV5NE58_9ACTN</name>
<evidence type="ECO:0000313" key="3">
    <source>
        <dbReference type="EMBL" id="MFB9468554.1"/>
    </source>
</evidence>
<evidence type="ECO:0000313" key="4">
    <source>
        <dbReference type="Proteomes" id="UP001589568"/>
    </source>
</evidence>
<feature type="region of interest" description="Disordered" evidence="1">
    <location>
        <begin position="249"/>
        <end position="276"/>
    </location>
</feature>
<sequence>MAGMMDRRRMLGVSAGAAAATVVGAATAGQAAATPGHRLPPVPGMKGDRVANEFWYAFDQATWHEASQEFKDAWAAVKAYFDGGDAELAMVLAWMEDMQSPSYPAGYVNLVKPIKEPLRVVSRIQLEVFDRFYPLHHPHSRDRLASAFADFGQGVLYDPRIEGVHSMNGQPAPAGYHIWHAILRAQTFLGIDAWKWQIIDPMVGLGWGLQSIAKPSQKEWNPPLPRHVVREQSRKWLRRSPRELDRAFLSQPYPEDNPGGNPAETQAQLFTGKTVR</sequence>
<gene>
    <name evidence="3" type="ORF">ACFFR3_03505</name>
</gene>
<keyword evidence="4" id="KW-1185">Reference proteome</keyword>
<dbReference type="InterPro" id="IPR006311">
    <property type="entry name" value="TAT_signal"/>
</dbReference>
<feature type="compositionally biased region" description="Polar residues" evidence="1">
    <location>
        <begin position="263"/>
        <end position="276"/>
    </location>
</feature>
<feature type="chain" id="PRO_5046004849" evidence="2">
    <location>
        <begin position="26"/>
        <end position="276"/>
    </location>
</feature>
<protein>
    <submittedName>
        <fullName evidence="3">Uncharacterized protein</fullName>
    </submittedName>
</protein>
<proteinExistence type="predicted"/>
<feature type="signal peptide" evidence="2">
    <location>
        <begin position="1"/>
        <end position="25"/>
    </location>
</feature>
<dbReference type="RefSeq" id="WP_345396949.1">
    <property type="nucleotide sequence ID" value="NZ_BAAAXS010000001.1"/>
</dbReference>